<name>A0A8J7RKA0_9BACT</name>
<accession>A0A8J7RKA0</accession>
<dbReference type="InterPro" id="IPR050463">
    <property type="entry name" value="Gfo/Idh/MocA_oxidrdct_glycsds"/>
</dbReference>
<dbReference type="GO" id="GO:0000166">
    <property type="term" value="F:nucleotide binding"/>
    <property type="evidence" value="ECO:0007669"/>
    <property type="project" value="InterPro"/>
</dbReference>
<dbReference type="GO" id="GO:0016491">
    <property type="term" value="F:oxidoreductase activity"/>
    <property type="evidence" value="ECO:0007669"/>
    <property type="project" value="UniProtKB-KW"/>
</dbReference>
<evidence type="ECO:0000313" key="4">
    <source>
        <dbReference type="Proteomes" id="UP000673975"/>
    </source>
</evidence>
<dbReference type="SUPFAM" id="SSF51735">
    <property type="entry name" value="NAD(P)-binding Rossmann-fold domains"/>
    <property type="match status" value="1"/>
</dbReference>
<organism evidence="3 4">
    <name type="scientific">Natronogracilivirga saccharolytica</name>
    <dbReference type="NCBI Taxonomy" id="2812953"/>
    <lineage>
        <taxon>Bacteria</taxon>
        <taxon>Pseudomonadati</taxon>
        <taxon>Balneolota</taxon>
        <taxon>Balneolia</taxon>
        <taxon>Balneolales</taxon>
        <taxon>Cyclonatronaceae</taxon>
        <taxon>Natronogracilivirga</taxon>
    </lineage>
</organism>
<dbReference type="InterPro" id="IPR036291">
    <property type="entry name" value="NAD(P)-bd_dom_sf"/>
</dbReference>
<dbReference type="InterPro" id="IPR000683">
    <property type="entry name" value="Gfo/Idh/MocA-like_OxRdtase_N"/>
</dbReference>
<protein>
    <submittedName>
        <fullName evidence="3">Gfo/Idh/MocA family oxidoreductase</fullName>
    </submittedName>
</protein>
<dbReference type="Pfam" id="PF01408">
    <property type="entry name" value="GFO_IDH_MocA"/>
    <property type="match status" value="1"/>
</dbReference>
<evidence type="ECO:0000259" key="2">
    <source>
        <dbReference type="Pfam" id="PF01408"/>
    </source>
</evidence>
<comment type="caution">
    <text evidence="3">The sequence shown here is derived from an EMBL/GenBank/DDBJ whole genome shotgun (WGS) entry which is preliminary data.</text>
</comment>
<reference evidence="3" key="1">
    <citation type="submission" date="2021-02" db="EMBL/GenBank/DDBJ databases">
        <title>Natronogracilivirga saccharolytica gen. nov. sp. nov. a new anaerobic, haloalkiliphilic carbohydrate-fermenting bacterium from soda lake and proposing of Cyclonatronumiaceae fam. nov. in the phylum Balneolaeota.</title>
        <authorList>
            <person name="Zhilina T.N."/>
            <person name="Sorokin D.Y."/>
            <person name="Zavarzina D.G."/>
            <person name="Toshchakov S.V."/>
            <person name="Kublanov I.V."/>
        </authorList>
    </citation>
    <scope>NUCLEOTIDE SEQUENCE</scope>
    <source>
        <strain evidence="3">Z-1702</strain>
    </source>
</reference>
<dbReference type="EMBL" id="JAFIDN010000002">
    <property type="protein sequence ID" value="MBP3191703.1"/>
    <property type="molecule type" value="Genomic_DNA"/>
</dbReference>
<dbReference type="Gene3D" id="3.30.360.10">
    <property type="entry name" value="Dihydrodipicolinate Reductase, domain 2"/>
    <property type="match status" value="1"/>
</dbReference>
<dbReference type="Gene3D" id="3.40.50.720">
    <property type="entry name" value="NAD(P)-binding Rossmann-like Domain"/>
    <property type="match status" value="1"/>
</dbReference>
<evidence type="ECO:0000256" key="1">
    <source>
        <dbReference type="ARBA" id="ARBA00023002"/>
    </source>
</evidence>
<evidence type="ECO:0000313" key="3">
    <source>
        <dbReference type="EMBL" id="MBP3191703.1"/>
    </source>
</evidence>
<keyword evidence="4" id="KW-1185">Reference proteome</keyword>
<proteinExistence type="predicted"/>
<feature type="domain" description="Gfo/Idh/MocA-like oxidoreductase N-terminal" evidence="2">
    <location>
        <begin position="1"/>
        <end position="64"/>
    </location>
</feature>
<dbReference type="PANTHER" id="PTHR43818">
    <property type="entry name" value="BCDNA.GH03377"/>
    <property type="match status" value="1"/>
</dbReference>
<dbReference type="Proteomes" id="UP000673975">
    <property type="component" value="Unassembled WGS sequence"/>
</dbReference>
<keyword evidence="1" id="KW-0560">Oxidoreductase</keyword>
<dbReference type="AlphaFoldDB" id="A0A8J7RKA0"/>
<sequence length="103" mass="11701">MLADPEINAVYIATPPHVHAELTRKAAEAGKPVYVEKPVARSYRECLEMIETCEQAGVPLFVAYYRRMLPDYRKIIELVDDGVIGEVRSVEIRMNKPAPSERQ</sequence>
<dbReference type="PANTHER" id="PTHR43818:SF11">
    <property type="entry name" value="BCDNA.GH03377"/>
    <property type="match status" value="1"/>
</dbReference>
<gene>
    <name evidence="3" type="ORF">NATSA_03405</name>
</gene>